<name>A0A0S4QYA0_9ACTN</name>
<dbReference type="RefSeq" id="WP_054569109.1">
    <property type="nucleotide sequence ID" value="NZ_FAOZ01000043.1"/>
</dbReference>
<accession>A0A0S4QYA0</accession>
<gene>
    <name evidence="2" type="ORF">Ga0074812_14336</name>
</gene>
<keyword evidence="3" id="KW-1185">Reference proteome</keyword>
<proteinExistence type="predicted"/>
<dbReference type="CDD" id="cd02883">
    <property type="entry name" value="NUDIX_Hydrolase"/>
    <property type="match status" value="1"/>
</dbReference>
<reference evidence="3" key="1">
    <citation type="submission" date="2015-11" db="EMBL/GenBank/DDBJ databases">
        <authorList>
            <person name="Varghese N."/>
        </authorList>
    </citation>
    <scope>NUCLEOTIDE SEQUENCE [LARGE SCALE GENOMIC DNA]</scope>
    <source>
        <strain evidence="3">DSM 45899</strain>
    </source>
</reference>
<evidence type="ECO:0000313" key="3">
    <source>
        <dbReference type="Proteomes" id="UP000198802"/>
    </source>
</evidence>
<dbReference type="AlphaFoldDB" id="A0A0S4QYA0"/>
<dbReference type="EMBL" id="FAOZ01000043">
    <property type="protein sequence ID" value="CUU60619.1"/>
    <property type="molecule type" value="Genomic_DNA"/>
</dbReference>
<sequence length="169" mass="18846">MGDDGAAFRWWPRAIVPPHLPVTQVYGWLLDTTGRVLLQDIDGWHNLPGGTPEDRDRGLVDTLVREAREESQVEILQPVYLGFQEVHRPGRAPYAQVRMTARISRFDTRRPDPDGGRTYRRLMTSLACAPGLLGWGQPALEQAAQVRRVAAVRWGLPVTAPTAPAGYMP</sequence>
<dbReference type="InterPro" id="IPR000086">
    <property type="entry name" value="NUDIX_hydrolase_dom"/>
</dbReference>
<feature type="domain" description="Nudix hydrolase" evidence="1">
    <location>
        <begin position="25"/>
        <end position="96"/>
    </location>
</feature>
<protein>
    <submittedName>
        <fullName evidence="2">NUDIX domain-containing protein</fullName>
    </submittedName>
</protein>
<dbReference type="Proteomes" id="UP000198802">
    <property type="component" value="Unassembled WGS sequence"/>
</dbReference>
<dbReference type="Pfam" id="PF00293">
    <property type="entry name" value="NUDIX"/>
    <property type="match status" value="1"/>
</dbReference>
<evidence type="ECO:0000259" key="1">
    <source>
        <dbReference type="Pfam" id="PF00293"/>
    </source>
</evidence>
<dbReference type="Gene3D" id="3.90.79.10">
    <property type="entry name" value="Nucleoside Triphosphate Pyrophosphohydrolase"/>
    <property type="match status" value="1"/>
</dbReference>
<dbReference type="InterPro" id="IPR015797">
    <property type="entry name" value="NUDIX_hydrolase-like_dom_sf"/>
</dbReference>
<evidence type="ECO:0000313" key="2">
    <source>
        <dbReference type="EMBL" id="CUU60619.1"/>
    </source>
</evidence>
<organism evidence="2 3">
    <name type="scientific">Parafrankia irregularis</name>
    <dbReference type="NCBI Taxonomy" id="795642"/>
    <lineage>
        <taxon>Bacteria</taxon>
        <taxon>Bacillati</taxon>
        <taxon>Actinomycetota</taxon>
        <taxon>Actinomycetes</taxon>
        <taxon>Frankiales</taxon>
        <taxon>Frankiaceae</taxon>
        <taxon>Parafrankia</taxon>
    </lineage>
</organism>
<dbReference type="SUPFAM" id="SSF55811">
    <property type="entry name" value="Nudix"/>
    <property type="match status" value="1"/>
</dbReference>